<protein>
    <submittedName>
        <fullName evidence="1">Release factor glutamine methyltransferase</fullName>
        <ecNumber evidence="1">2.1.1.297</ecNumber>
    </submittedName>
</protein>
<dbReference type="RefSeq" id="WP_184810326.1">
    <property type="nucleotide sequence ID" value="NZ_JACHJQ010000002.1"/>
</dbReference>
<dbReference type="GO" id="GO:0032259">
    <property type="term" value="P:methylation"/>
    <property type="evidence" value="ECO:0007669"/>
    <property type="project" value="UniProtKB-KW"/>
</dbReference>
<accession>A0A7W7VDI8</accession>
<proteinExistence type="predicted"/>
<evidence type="ECO:0000313" key="1">
    <source>
        <dbReference type="EMBL" id="MBB4906226.1"/>
    </source>
</evidence>
<organism evidence="1 2">
    <name type="scientific">Actinophytocola algeriensis</name>
    <dbReference type="NCBI Taxonomy" id="1768010"/>
    <lineage>
        <taxon>Bacteria</taxon>
        <taxon>Bacillati</taxon>
        <taxon>Actinomycetota</taxon>
        <taxon>Actinomycetes</taxon>
        <taxon>Pseudonocardiales</taxon>
        <taxon>Pseudonocardiaceae</taxon>
    </lineage>
</organism>
<keyword evidence="1" id="KW-0489">Methyltransferase</keyword>
<sequence length="105" mass="11170">MWLPRPSGVYHPQGGTWLLAKALRDAGVGPGADVLEVRPGAGLRFGLVLANPVRARRPGCSRTRLQQRVEVGIDGRTVLDRLCTAPPDLLAPGRGLLTAHSALCE</sequence>
<reference evidence="1 2" key="1">
    <citation type="submission" date="2020-08" db="EMBL/GenBank/DDBJ databases">
        <title>Genomic Encyclopedia of Type Strains, Phase III (KMG-III): the genomes of soil and plant-associated and newly described type strains.</title>
        <authorList>
            <person name="Whitman W."/>
        </authorList>
    </citation>
    <scope>NUCLEOTIDE SEQUENCE [LARGE SCALE GENOMIC DNA]</scope>
    <source>
        <strain evidence="1 2">CECT 8960</strain>
    </source>
</reference>
<gene>
    <name evidence="1" type="ORF">FHR82_002443</name>
</gene>
<keyword evidence="1" id="KW-0808">Transferase</keyword>
<name>A0A7W7VDI8_9PSEU</name>
<dbReference type="EC" id="2.1.1.297" evidence="1"/>
<dbReference type="EMBL" id="JACHJQ010000002">
    <property type="protein sequence ID" value="MBB4906226.1"/>
    <property type="molecule type" value="Genomic_DNA"/>
</dbReference>
<keyword evidence="2" id="KW-1185">Reference proteome</keyword>
<comment type="caution">
    <text evidence="1">The sequence shown here is derived from an EMBL/GenBank/DDBJ whole genome shotgun (WGS) entry which is preliminary data.</text>
</comment>
<dbReference type="AlphaFoldDB" id="A0A7W7VDI8"/>
<evidence type="ECO:0000313" key="2">
    <source>
        <dbReference type="Proteomes" id="UP000520767"/>
    </source>
</evidence>
<dbReference type="Proteomes" id="UP000520767">
    <property type="component" value="Unassembled WGS sequence"/>
</dbReference>
<dbReference type="GO" id="GO:0102559">
    <property type="term" value="F:peptide chain release factor N(5)-glutamine methyltransferase activity"/>
    <property type="evidence" value="ECO:0007669"/>
    <property type="project" value="UniProtKB-EC"/>
</dbReference>